<evidence type="ECO:0000259" key="24">
    <source>
        <dbReference type="PROSITE" id="PS51873"/>
    </source>
</evidence>
<dbReference type="Pfam" id="PF22191">
    <property type="entry name" value="IBR_1"/>
    <property type="match status" value="1"/>
</dbReference>
<dbReference type="Pfam" id="PF25084">
    <property type="entry name" value="LbH_EIF2B"/>
    <property type="match status" value="1"/>
</dbReference>
<proteinExistence type="inferred from homology"/>
<dbReference type="SUPFAM" id="SSF53448">
    <property type="entry name" value="Nucleotide-diphospho-sugar transferases"/>
    <property type="match status" value="1"/>
</dbReference>
<evidence type="ECO:0000313" key="26">
    <source>
        <dbReference type="Proteomes" id="UP001146351"/>
    </source>
</evidence>
<dbReference type="InterPro" id="IPR044066">
    <property type="entry name" value="TRIAD_supradom"/>
</dbReference>
<protein>
    <recommendedName>
        <fullName evidence="5">Mannose-1-phosphate guanyltransferase</fullName>
        <ecNumber evidence="4">2.3.2.31</ecNumber>
    </recommendedName>
    <alternativeName>
        <fullName evidence="16">GDP-mannose pyrophosphorylase</fullName>
    </alternativeName>
    <alternativeName>
        <fullName evidence="15">GTP-mannose-1-phosphate guanylyltransferase</fullName>
    </alternativeName>
    <alternativeName>
        <fullName evidence="17">Translation initiation factor eIF2B subunit epsilon</fullName>
    </alternativeName>
    <alternativeName>
        <fullName evidence="18">eIF2B GDP-GTP exchange factor subunit epsilon</fullName>
    </alternativeName>
</protein>
<evidence type="ECO:0000256" key="9">
    <source>
        <dbReference type="ARBA" id="ARBA00022723"/>
    </source>
</evidence>
<dbReference type="SUPFAM" id="SSF57850">
    <property type="entry name" value="RING/U-box"/>
    <property type="match status" value="3"/>
</dbReference>
<dbReference type="SUPFAM" id="SSF48371">
    <property type="entry name" value="ARM repeat"/>
    <property type="match status" value="1"/>
</dbReference>
<feature type="domain" description="RING-type" evidence="22">
    <location>
        <begin position="988"/>
        <end position="1037"/>
    </location>
</feature>
<dbReference type="FunFam" id="3.90.550.10:FF:000066">
    <property type="entry name" value="Translation initiation factor eIF-2B subunit epsilon"/>
    <property type="match status" value="1"/>
</dbReference>
<dbReference type="InterPro" id="IPR001841">
    <property type="entry name" value="Znf_RING"/>
</dbReference>
<comment type="subcellular location">
    <subcellularLocation>
        <location evidence="2">Cytoplasm</location>
        <location evidence="2">Cytosol</location>
    </subcellularLocation>
</comment>
<evidence type="ECO:0000256" key="4">
    <source>
        <dbReference type="ARBA" id="ARBA00012251"/>
    </source>
</evidence>
<dbReference type="Gene3D" id="3.90.550.10">
    <property type="entry name" value="Spore Coat Polysaccharide Biosynthesis Protein SpsA, Chain A"/>
    <property type="match status" value="1"/>
</dbReference>
<evidence type="ECO:0000256" key="7">
    <source>
        <dbReference type="ARBA" id="ARBA00022540"/>
    </source>
</evidence>
<comment type="subunit">
    <text evidence="19">Component of the translation initiation factor 2B (eIF2B) complex which is a heterodecamer of two sets of five different subunits: alpha, beta, gamma, delta and epsilon. Subunits alpha, beta and delta comprise a regulatory subcomplex and subunits epsilon and gamma comprise a catalytic subcomplex. Within the complex, the hexameric regulatory complex resides at the center, with the two heterodimeric catalytic subcomplexes bound on opposite sides.</text>
</comment>
<dbReference type="FunFam" id="3.30.40.10:FF:000019">
    <property type="entry name" value="RBR-type E3 ubiquitin transferase"/>
    <property type="match status" value="1"/>
</dbReference>
<keyword evidence="10" id="KW-0677">Repeat</keyword>
<dbReference type="Gene3D" id="3.30.40.10">
    <property type="entry name" value="Zinc/RING finger domain, C3HC4 (zinc finger)"/>
    <property type="match status" value="1"/>
</dbReference>
<evidence type="ECO:0000256" key="3">
    <source>
        <dbReference type="ARBA" id="ARBA00007878"/>
    </source>
</evidence>
<dbReference type="Pfam" id="PF21235">
    <property type="entry name" value="UBA_ARI1"/>
    <property type="match status" value="1"/>
</dbReference>
<dbReference type="InterPro" id="IPR016024">
    <property type="entry name" value="ARM-type_fold"/>
</dbReference>
<dbReference type="Proteomes" id="UP001146351">
    <property type="component" value="Unassembled WGS sequence"/>
</dbReference>
<evidence type="ECO:0000256" key="12">
    <source>
        <dbReference type="ARBA" id="ARBA00022786"/>
    </source>
</evidence>
<evidence type="ECO:0000256" key="21">
    <source>
        <dbReference type="SAM" id="MobiDB-lite"/>
    </source>
</evidence>
<evidence type="ECO:0000256" key="16">
    <source>
        <dbReference type="ARBA" id="ARBA00031190"/>
    </source>
</evidence>
<dbReference type="CDD" id="cd04197">
    <property type="entry name" value="eIF-2B_epsilon_N"/>
    <property type="match status" value="1"/>
</dbReference>
<dbReference type="InterPro" id="IPR044123">
    <property type="entry name" value="W2_eIF2B_epsilon"/>
</dbReference>
<evidence type="ECO:0000256" key="11">
    <source>
        <dbReference type="ARBA" id="ARBA00022771"/>
    </source>
</evidence>
<reference evidence="25" key="2">
    <citation type="journal article" date="2023" name="IMA Fungus">
        <title>Comparative genomic study of the Penicillium genus elucidates a diverse pangenome and 15 lateral gene transfer events.</title>
        <authorList>
            <person name="Petersen C."/>
            <person name="Sorensen T."/>
            <person name="Nielsen M.R."/>
            <person name="Sondergaard T.E."/>
            <person name="Sorensen J.L."/>
            <person name="Fitzpatrick D.A."/>
            <person name="Frisvad J.C."/>
            <person name="Nielsen K.L."/>
        </authorList>
    </citation>
    <scope>NUCLEOTIDE SEQUENCE</scope>
    <source>
        <strain evidence="25">IBT 21917</strain>
    </source>
</reference>
<dbReference type="Gene3D" id="1.20.120.1750">
    <property type="match status" value="1"/>
</dbReference>
<dbReference type="GO" id="GO:0061630">
    <property type="term" value="F:ubiquitin protein ligase activity"/>
    <property type="evidence" value="ECO:0007669"/>
    <property type="project" value="UniProtKB-EC"/>
</dbReference>
<evidence type="ECO:0000259" key="22">
    <source>
        <dbReference type="PROSITE" id="PS50089"/>
    </source>
</evidence>
<reference evidence="25" key="1">
    <citation type="submission" date="2022-11" db="EMBL/GenBank/DDBJ databases">
        <authorList>
            <person name="Petersen C."/>
        </authorList>
    </citation>
    <scope>NUCLEOTIDE SEQUENCE</scope>
    <source>
        <strain evidence="25">IBT 21917</strain>
    </source>
</reference>
<feature type="domain" description="W2" evidence="23">
    <location>
        <begin position="515"/>
        <end position="689"/>
    </location>
</feature>
<name>A0A9W9LHE3_9EURO</name>
<dbReference type="GO" id="GO:0008270">
    <property type="term" value="F:zinc ion binding"/>
    <property type="evidence" value="ECO:0007669"/>
    <property type="project" value="UniProtKB-KW"/>
</dbReference>
<keyword evidence="6" id="KW-0963">Cytoplasm</keyword>
<dbReference type="InterPro" id="IPR045840">
    <property type="entry name" value="Ariadne"/>
</dbReference>
<evidence type="ECO:0000256" key="14">
    <source>
        <dbReference type="ARBA" id="ARBA00022917"/>
    </source>
</evidence>
<dbReference type="InterPro" id="IPR005835">
    <property type="entry name" value="NTP_transferase_dom"/>
</dbReference>
<dbReference type="PROSITE" id="PS00518">
    <property type="entry name" value="ZF_RING_1"/>
    <property type="match status" value="2"/>
</dbReference>
<feature type="compositionally biased region" description="Polar residues" evidence="21">
    <location>
        <begin position="818"/>
        <end position="829"/>
    </location>
</feature>
<dbReference type="Gene3D" id="1.25.40.180">
    <property type="match status" value="1"/>
</dbReference>
<dbReference type="CDD" id="cd20346">
    <property type="entry name" value="BRcat_RBR_ANKIB1"/>
    <property type="match status" value="1"/>
</dbReference>
<keyword evidence="14" id="KW-0648">Protein biosynthesis</keyword>
<feature type="compositionally biased region" description="Basic and acidic residues" evidence="21">
    <location>
        <begin position="431"/>
        <end position="443"/>
    </location>
</feature>
<dbReference type="CDD" id="cd16625">
    <property type="entry name" value="RING-HC_RBR_HEL2-like"/>
    <property type="match status" value="1"/>
</dbReference>
<dbReference type="GO" id="GO:0031369">
    <property type="term" value="F:translation initiation factor binding"/>
    <property type="evidence" value="ECO:0007669"/>
    <property type="project" value="InterPro"/>
</dbReference>
<dbReference type="EC" id="2.3.2.31" evidence="4"/>
<dbReference type="PROSITE" id="PS51873">
    <property type="entry name" value="TRIAD"/>
    <property type="match status" value="1"/>
</dbReference>
<keyword evidence="13" id="KW-0862">Zinc</keyword>
<dbReference type="InterPro" id="IPR003307">
    <property type="entry name" value="W2_domain"/>
</dbReference>
<dbReference type="OrthoDB" id="10009520at2759"/>
<dbReference type="InterPro" id="IPR017907">
    <property type="entry name" value="Znf_RING_CS"/>
</dbReference>
<dbReference type="SMART" id="SM00184">
    <property type="entry name" value="RING"/>
    <property type="match status" value="3"/>
</dbReference>
<dbReference type="InterPro" id="IPR002867">
    <property type="entry name" value="IBR_dom"/>
</dbReference>
<dbReference type="SMART" id="SM00515">
    <property type="entry name" value="eIF5C"/>
    <property type="match status" value="1"/>
</dbReference>
<feature type="region of interest" description="Disordered" evidence="21">
    <location>
        <begin position="681"/>
        <end position="701"/>
    </location>
</feature>
<evidence type="ECO:0000256" key="1">
    <source>
        <dbReference type="ARBA" id="ARBA00001798"/>
    </source>
</evidence>
<dbReference type="SMART" id="SM00647">
    <property type="entry name" value="IBR"/>
    <property type="match status" value="2"/>
</dbReference>
<keyword evidence="26" id="KW-1185">Reference proteome</keyword>
<accession>A0A9W9LHE3</accession>
<dbReference type="SUPFAM" id="SSF51161">
    <property type="entry name" value="Trimeric LpxA-like enzymes"/>
    <property type="match status" value="1"/>
</dbReference>
<dbReference type="Pfam" id="PF01485">
    <property type="entry name" value="IBR"/>
    <property type="match status" value="1"/>
</dbReference>
<dbReference type="InterPro" id="IPR011004">
    <property type="entry name" value="Trimer_LpxA-like_sf"/>
</dbReference>
<dbReference type="Pfam" id="PF19422">
    <property type="entry name" value="Ariadne"/>
    <property type="match status" value="1"/>
</dbReference>
<dbReference type="InterPro" id="IPR056764">
    <property type="entry name" value="LbH_EIF2B3/5"/>
</dbReference>
<evidence type="ECO:0000256" key="15">
    <source>
        <dbReference type="ARBA" id="ARBA00030179"/>
    </source>
</evidence>
<dbReference type="InterPro" id="IPR051956">
    <property type="entry name" value="eIF2B_epsilon"/>
</dbReference>
<evidence type="ECO:0000256" key="8">
    <source>
        <dbReference type="ARBA" id="ARBA00022679"/>
    </source>
</evidence>
<dbReference type="PANTHER" id="PTHR45887:SF1">
    <property type="entry name" value="TRANSLATION INITIATION FACTOR EIF-2B SUBUNIT EPSILON"/>
    <property type="match status" value="1"/>
</dbReference>
<keyword evidence="11 20" id="KW-0863">Zinc-finger</keyword>
<evidence type="ECO:0000256" key="10">
    <source>
        <dbReference type="ARBA" id="ARBA00022737"/>
    </source>
</evidence>
<comment type="caution">
    <text evidence="25">The sequence shown here is derived from an EMBL/GenBank/DDBJ whole genome shotgun (WGS) entry which is preliminary data.</text>
</comment>
<dbReference type="PANTHER" id="PTHR45887">
    <property type="entry name" value="TRANSLATION INITIATION FACTOR EIF-2B SUBUNIT EPSILON"/>
    <property type="match status" value="1"/>
</dbReference>
<dbReference type="Pfam" id="PF02020">
    <property type="entry name" value="W2"/>
    <property type="match status" value="1"/>
</dbReference>
<dbReference type="Gene3D" id="2.160.10.10">
    <property type="entry name" value="Hexapeptide repeat proteins"/>
    <property type="match status" value="1"/>
</dbReference>
<comment type="catalytic activity">
    <reaction evidence="1">
        <text>[E2 ubiquitin-conjugating enzyme]-S-ubiquitinyl-L-cysteine + [acceptor protein]-L-lysine = [E2 ubiquitin-conjugating enzyme]-L-cysteine + [acceptor protein]-N(6)-ubiquitinyl-L-lysine.</text>
        <dbReference type="EC" id="2.3.2.31"/>
    </reaction>
</comment>
<feature type="region of interest" description="Disordered" evidence="21">
    <location>
        <begin position="496"/>
        <end position="517"/>
    </location>
</feature>
<gene>
    <name evidence="25" type="ORF">N7492_009042</name>
</gene>
<dbReference type="InterPro" id="IPR029044">
    <property type="entry name" value="Nucleotide-diphossugar_trans"/>
</dbReference>
<dbReference type="CDD" id="cd20356">
    <property type="entry name" value="Rcat_RBR_HHARI-like"/>
    <property type="match status" value="1"/>
</dbReference>
<sequence length="1362" mass="152252">MGPKQKGGASKPRGNTAEEVEETLQAVVLADTFEARFEPFTLDKPRCLLPLANTPIIEYTLEFLANAGVEDVFLYGGAHSDQLEQYIKDSKWKTASSPFKQLTFLKSTSTSVGDVMRDLDGKHLITGDFIVVSGDVISNLPIEAALNQHRARRETDKNAIMTMVLREAGRNHRTKSSSFSPVFVIDPTKDRCLHYEEIDHHSDDQPARLNIDAEIMLSHAELDVRQDLIDCSIDICTPDVLSLWSDSFDYQSPRKHYLYGVLKDYELNGKTIHTHIINHDYAARVRNLKAYDAVSKDIISRWTYPLCPDTNLLAGHTYELRKGSLYQEQGVTLARSCVVGRRTVIGSGTSIGDRTTVHSTVLGRNCKIGKNVKLDGAYLWDGVVVGDNTDVRGAIIANGVVLGKDCSIEQGALLSYGVKIADGMKIESGKRIAKSRRDGRTTSDPEVVGAGGEGYEFIQGEDEDEEEDDVSVASSGLVYRMPGLSLSSASISTLSSEVSDGSWPRSGRSSFSDGEEQDNFHHDAAASIFDSLRDGVSADVVQLELVSLRMTANASDNQVRRAIVSSFMKYVEQAVEGGKGAGDAVHEVFSKYREVVERTLFDRNKDEKTDQLDLLLQLQQDLVHRSKGDTILLFTAKELYELEVVDEEAYEQWWDDERSSNSDELRTVRASAQQFVDWLANAEEESSEEEDSEEESEPPSRIWESTALHRLVGESQVGTARSQPLPHSAPSVHCYSSISRDFACDVCDNPDCVFLPFFPSCLSRRQPAAPLFTTPPSTRKRKAAEAAIADDQPLPRAATKAAQDRNATALSDRFPAKPSSTVTQVTDTGSSASSASQKKSAIATPATTTASMDSDDDFMSDVSSSGDFLDMQGSDDESLGDVDFGDLDAGFSADKDLIEQNRKPYEVEFKVLAPSDIERDQNVQISDVCQILGLPPESAAILLRFGRWKQEKLIEGYMDHPEQTLEDAGLGTSFEGTAKTEVVPDFMCEICCEEGPELETYAMRCGHRFCVDCYRHYLGQKIKEEGEAARIECPGDNCHRIVDSRSLSLLVTDDLKDRYQVLLTRTYVDDKENLRWCPAPNCEFAVDCPVKARDLRRIVPTVRCACKHEFCFGCAVTDHQPTPCGLVKLWLQKCEDDSETANWISANTKECPRCQSTIEKNGGCNHMTCRKCKHEFCWMCMGLWSEHGTSWYNCNRYEEKSGFDARSAQAKSRASLERYLHYYNRYANHEQSAKLDKDLYLKTEKKMTSLQSQSGLSWIEVQFLDTASQALQQCRQTLKWTYAFAFYLARNNLTEIFEDNQKDLEMAVESLSEMFEKPVPELAELKVDILDKTAYCNKRRVILLSDTAENLKNGEWSFNVEW</sequence>
<evidence type="ECO:0000256" key="18">
    <source>
        <dbReference type="ARBA" id="ARBA00044345"/>
    </source>
</evidence>
<evidence type="ECO:0000256" key="19">
    <source>
        <dbReference type="ARBA" id="ARBA00046432"/>
    </source>
</evidence>
<keyword evidence="8" id="KW-0808">Transferase</keyword>
<dbReference type="GO" id="GO:0005851">
    <property type="term" value="C:eukaryotic translation initiation factor 2B complex"/>
    <property type="evidence" value="ECO:0007669"/>
    <property type="project" value="TreeGrafter"/>
</dbReference>
<evidence type="ECO:0000256" key="2">
    <source>
        <dbReference type="ARBA" id="ARBA00004514"/>
    </source>
</evidence>
<keyword evidence="9" id="KW-0479">Metal-binding</keyword>
<dbReference type="GO" id="GO:0005085">
    <property type="term" value="F:guanyl-nucleotide exchange factor activity"/>
    <property type="evidence" value="ECO:0007669"/>
    <property type="project" value="InterPro"/>
</dbReference>
<dbReference type="InterPro" id="IPR048962">
    <property type="entry name" value="ARIH1-like_UBL"/>
</dbReference>
<keyword evidence="12" id="KW-0833">Ubl conjugation pathway</keyword>
<dbReference type="PROSITE" id="PS50089">
    <property type="entry name" value="ZF_RING_2"/>
    <property type="match status" value="1"/>
</dbReference>
<evidence type="ECO:0000256" key="20">
    <source>
        <dbReference type="PROSITE-ProRule" id="PRU00175"/>
    </source>
</evidence>
<organism evidence="25 26">
    <name type="scientific">Penicillium capsulatum</name>
    <dbReference type="NCBI Taxonomy" id="69766"/>
    <lineage>
        <taxon>Eukaryota</taxon>
        <taxon>Fungi</taxon>
        <taxon>Dikarya</taxon>
        <taxon>Ascomycota</taxon>
        <taxon>Pezizomycotina</taxon>
        <taxon>Eurotiomycetes</taxon>
        <taxon>Eurotiomycetidae</taxon>
        <taxon>Eurotiales</taxon>
        <taxon>Aspergillaceae</taxon>
        <taxon>Penicillium</taxon>
    </lineage>
</organism>
<feature type="compositionally biased region" description="Acidic residues" evidence="21">
    <location>
        <begin position="682"/>
        <end position="697"/>
    </location>
</feature>
<dbReference type="CDD" id="cd11558">
    <property type="entry name" value="W2_eIF2B_epsilon"/>
    <property type="match status" value="1"/>
</dbReference>
<dbReference type="FunFam" id="1.20.120.1750:FF:000007">
    <property type="entry name" value="RBR-type E3 ubiquitin transferase"/>
    <property type="match status" value="1"/>
</dbReference>
<dbReference type="EMBL" id="JAPQKO010000006">
    <property type="protein sequence ID" value="KAJ5156239.1"/>
    <property type="molecule type" value="Genomic_DNA"/>
</dbReference>
<keyword evidence="7" id="KW-0396">Initiation factor</keyword>
<feature type="region of interest" description="Disordered" evidence="21">
    <location>
        <begin position="431"/>
        <end position="452"/>
    </location>
</feature>
<dbReference type="Pfam" id="PF00483">
    <property type="entry name" value="NTP_transferase"/>
    <property type="match status" value="1"/>
</dbReference>
<evidence type="ECO:0000256" key="17">
    <source>
        <dbReference type="ARBA" id="ARBA00044144"/>
    </source>
</evidence>
<evidence type="ECO:0000256" key="5">
    <source>
        <dbReference type="ARBA" id="ARBA00018601"/>
    </source>
</evidence>
<feature type="domain" description="RING-type" evidence="24">
    <location>
        <begin position="984"/>
        <end position="1198"/>
    </location>
</feature>
<comment type="similarity">
    <text evidence="3">Belongs to the eIF-2B gamma/epsilon subunits family.</text>
</comment>
<dbReference type="InterPro" id="IPR013083">
    <property type="entry name" value="Znf_RING/FYVE/PHD"/>
</dbReference>
<dbReference type="PROSITE" id="PS51363">
    <property type="entry name" value="W2"/>
    <property type="match status" value="1"/>
</dbReference>
<evidence type="ECO:0000256" key="6">
    <source>
        <dbReference type="ARBA" id="ARBA00022490"/>
    </source>
</evidence>
<feature type="region of interest" description="Disordered" evidence="21">
    <location>
        <begin position="786"/>
        <end position="862"/>
    </location>
</feature>
<feature type="compositionally biased region" description="Low complexity" evidence="21">
    <location>
        <begin position="830"/>
        <end position="852"/>
    </location>
</feature>
<evidence type="ECO:0000259" key="23">
    <source>
        <dbReference type="PROSITE" id="PS51363"/>
    </source>
</evidence>
<dbReference type="GO" id="GO:0003743">
    <property type="term" value="F:translation initiation factor activity"/>
    <property type="evidence" value="ECO:0007669"/>
    <property type="project" value="UniProtKB-KW"/>
</dbReference>
<dbReference type="GO" id="GO:0005829">
    <property type="term" value="C:cytosol"/>
    <property type="evidence" value="ECO:0007669"/>
    <property type="project" value="UniProtKB-SubCell"/>
</dbReference>
<dbReference type="CDD" id="cd05787">
    <property type="entry name" value="LbH_eIF2B_epsilon"/>
    <property type="match status" value="1"/>
</dbReference>
<evidence type="ECO:0000313" key="25">
    <source>
        <dbReference type="EMBL" id="KAJ5156239.1"/>
    </source>
</evidence>
<evidence type="ECO:0000256" key="13">
    <source>
        <dbReference type="ARBA" id="ARBA00022833"/>
    </source>
</evidence>
<dbReference type="InterPro" id="IPR035543">
    <property type="entry name" value="eIF-2B_epsilon_N"/>
</dbReference>